<feature type="compositionally biased region" description="Polar residues" evidence="6">
    <location>
        <begin position="508"/>
        <end position="518"/>
    </location>
</feature>
<dbReference type="EMBL" id="KZ805541">
    <property type="protein sequence ID" value="PVH94305.1"/>
    <property type="molecule type" value="Genomic_DNA"/>
</dbReference>
<feature type="compositionally biased region" description="Polar residues" evidence="6">
    <location>
        <begin position="334"/>
        <end position="350"/>
    </location>
</feature>
<feature type="region of interest" description="Disordered" evidence="6">
    <location>
        <begin position="1"/>
        <end position="36"/>
    </location>
</feature>
<dbReference type="InterPro" id="IPR000569">
    <property type="entry name" value="HECT_dom"/>
</dbReference>
<protein>
    <recommendedName>
        <fullName evidence="2">HECT-type E3 ubiquitin transferase</fullName>
        <ecNumber evidence="2">2.3.2.26</ecNumber>
    </recommendedName>
</protein>
<dbReference type="AlphaFoldDB" id="A0A2V1D8B2"/>
<dbReference type="GO" id="GO:0000209">
    <property type="term" value="P:protein polyubiquitination"/>
    <property type="evidence" value="ECO:0007669"/>
    <property type="project" value="InterPro"/>
</dbReference>
<dbReference type="FunFam" id="3.30.2410.10:FF:000003">
    <property type="entry name" value="probable E3 ubiquitin-protein ligase HERC4 isoform X1"/>
    <property type="match status" value="1"/>
</dbReference>
<dbReference type="InterPro" id="IPR032353">
    <property type="entry name" value="AZUL"/>
</dbReference>
<dbReference type="PROSITE" id="PS50237">
    <property type="entry name" value="HECT"/>
    <property type="match status" value="1"/>
</dbReference>
<sequence>MTRPSVRAGPPHQQGDASSFPSPSPTPSDASRGEAWVHTSTHVASAPRLLECSQIIRQNQFIHLVRRFLSQILHGCTAAHCTTPTCLSCNKRLVSRPFRAPTHLTARALAYYLASRDNPRRALCPHPLVVDPESIEIQDETGGILTWISQHEILHTHSITQPLHNTSSHVLHMKEAIRRRHQARKDPKSLGQNMYDTVAIIYSYSKHLPNPRSIFDMMRFYNDPLSIPDRALSPTSFTSSPAFNYANGDVASRAHVLDGADLDPSHSSHHRFGRSDSKQRSAEKLVNGQSVHKVLHEPDHKNNGCGAHKVPAASSLDGSLEIPHRQKNRPEMKMTSSPLPQPLPYTSSAPGSDDGKRASEKARLGPESPSTLKVTSHLTCNVLNEMKEDYQYHPNGRNTDLNYPVEYDSHRRHRPVKPFVNRSLFFTLSNPECLLKSFRDGSSTDYAESPLPHLDAYHLTNAFSDWDRRNGTLIFDSLYIALEALFRPPPELDTQKSPRLKPSRKAAAQTQSDGTSCSAEALASTDTKYLSNEEAAHIVMICVHALTALVPRGWPSTWAQLRVFRGWGVVIPGSSPQTDHTDSFINPWLRIVDELEYEPAIRLADRLLSGIGTRMCFEHILASLRHQQDSSPYDKPSLHSGSLSKILVKHLIVVERAALAHKARMKVDLHLKEDPGWTVTATWMEWLRTIIVKKYNGNGEVNKWGSVGAALILLKEFHLESDALNLRKNMFHIPYLNERMDTSQEPNKFLSWVEQPNTFHLLQLPFLFKNKYLVSYFRTINFARMFNQFQNSGRTTHLETRFDFFFRENHWQRIRSLLHATLEDFLRLDITRKNPLQETLDQLWGQEKRMLLKPLKVQIGAREGEFGYDQGGVTYEFFRLVLSKAFQAENGMFVIDHHTSMIWFHPAPLEPKWKYHMLGVLFSLAIYNGITLPVTFPLAFYAHLLGSDHPHMNVDKCSTDFIRDGWPALAKSFEDLLSYEGDVAETYMRDYAFSYEAYGQNFDIEMQGSRRGEPADANTPLVTNESRSQFVKHYITWLTNTSVEPQLNAFREGFRTCLHPVSLHLFDPESLRCLVEGNPVISVSLLRKHTRYENGYSATHATIRDFWAIVETFSQDNLKHLLEFVTANERVPITGYESMSFTIIRSGDDSELLPTSSTCFGKLMLPEYKGRAKMREKLRIALNYSKGFGAV</sequence>
<dbReference type="InterPro" id="IPR042556">
    <property type="entry name" value="AZUL_sf"/>
</dbReference>
<dbReference type="SMART" id="SM00119">
    <property type="entry name" value="HECTc"/>
    <property type="match status" value="1"/>
</dbReference>
<feature type="region of interest" description="Disordered" evidence="6">
    <location>
        <begin position="259"/>
        <end position="372"/>
    </location>
</feature>
<evidence type="ECO:0000256" key="2">
    <source>
        <dbReference type="ARBA" id="ARBA00012485"/>
    </source>
</evidence>
<dbReference type="Pfam" id="PF16558">
    <property type="entry name" value="AZUL"/>
    <property type="match status" value="1"/>
</dbReference>
<gene>
    <name evidence="8" type="ORF">DM02DRAFT_618720</name>
</gene>
<evidence type="ECO:0000313" key="8">
    <source>
        <dbReference type="EMBL" id="PVH94305.1"/>
    </source>
</evidence>
<accession>A0A2V1D8B2</accession>
<comment type="catalytic activity">
    <reaction evidence="1">
        <text>S-ubiquitinyl-[E2 ubiquitin-conjugating enzyme]-L-cysteine + [acceptor protein]-L-lysine = [E2 ubiquitin-conjugating enzyme]-L-cysteine + N(6)-ubiquitinyl-[acceptor protein]-L-lysine.</text>
        <dbReference type="EC" id="2.3.2.26"/>
    </reaction>
</comment>
<dbReference type="InterPro" id="IPR044611">
    <property type="entry name" value="E3A/B/C-like"/>
</dbReference>
<feature type="active site" description="Glycyl thioester intermediate" evidence="5">
    <location>
        <position position="1159"/>
    </location>
</feature>
<name>A0A2V1D8B2_9PLEO</name>
<evidence type="ECO:0000259" key="7">
    <source>
        <dbReference type="PROSITE" id="PS50237"/>
    </source>
</evidence>
<dbReference type="PANTHER" id="PTHR45700">
    <property type="entry name" value="UBIQUITIN-PROTEIN LIGASE E3C"/>
    <property type="match status" value="1"/>
</dbReference>
<dbReference type="SUPFAM" id="SSF56204">
    <property type="entry name" value="Hect, E3 ligase catalytic domain"/>
    <property type="match status" value="1"/>
</dbReference>
<dbReference type="STRING" id="97972.A0A2V1D8B2"/>
<evidence type="ECO:0000256" key="5">
    <source>
        <dbReference type="PROSITE-ProRule" id="PRU00104"/>
    </source>
</evidence>
<organism evidence="8 9">
    <name type="scientific">Periconia macrospinosa</name>
    <dbReference type="NCBI Taxonomy" id="97972"/>
    <lineage>
        <taxon>Eukaryota</taxon>
        <taxon>Fungi</taxon>
        <taxon>Dikarya</taxon>
        <taxon>Ascomycota</taxon>
        <taxon>Pezizomycotina</taxon>
        <taxon>Dothideomycetes</taxon>
        <taxon>Pleosporomycetidae</taxon>
        <taxon>Pleosporales</taxon>
        <taxon>Massarineae</taxon>
        <taxon>Periconiaceae</taxon>
        <taxon>Periconia</taxon>
    </lineage>
</organism>
<feature type="compositionally biased region" description="Basic and acidic residues" evidence="6">
    <location>
        <begin position="353"/>
        <end position="364"/>
    </location>
</feature>
<dbReference type="Gene3D" id="3.90.1750.10">
    <property type="entry name" value="Hect, E3 ligase catalytic domains"/>
    <property type="match status" value="1"/>
</dbReference>
<dbReference type="Pfam" id="PF00632">
    <property type="entry name" value="HECT"/>
    <property type="match status" value="1"/>
</dbReference>
<keyword evidence="3" id="KW-0808">Transferase</keyword>
<feature type="domain" description="HECT" evidence="7">
    <location>
        <begin position="847"/>
        <end position="1191"/>
    </location>
</feature>
<dbReference type="EC" id="2.3.2.26" evidence="2"/>
<dbReference type="GO" id="GO:0061630">
    <property type="term" value="F:ubiquitin protein ligase activity"/>
    <property type="evidence" value="ECO:0007669"/>
    <property type="project" value="UniProtKB-EC"/>
</dbReference>
<dbReference type="OrthoDB" id="5981550at2759"/>
<dbReference type="Gene3D" id="3.30.2160.10">
    <property type="entry name" value="Hect, E3 ligase catalytic domain"/>
    <property type="match status" value="1"/>
</dbReference>
<dbReference type="Gene3D" id="3.30.2410.10">
    <property type="entry name" value="Hect, E3 ligase catalytic domain"/>
    <property type="match status" value="1"/>
</dbReference>
<dbReference type="InterPro" id="IPR035983">
    <property type="entry name" value="Hect_E3_ubiquitin_ligase"/>
</dbReference>
<dbReference type="Gene3D" id="6.10.130.10">
    <property type="entry name" value="Ubiquitin-protein ligase E3A, N-terminal zinc-binding domain (AZUL)"/>
    <property type="match status" value="1"/>
</dbReference>
<keyword evidence="9" id="KW-1185">Reference proteome</keyword>
<reference evidence="8 9" key="1">
    <citation type="journal article" date="2018" name="Sci. Rep.">
        <title>Comparative genomics provides insights into the lifestyle and reveals functional heterogeneity of dark septate endophytic fungi.</title>
        <authorList>
            <person name="Knapp D.G."/>
            <person name="Nemeth J.B."/>
            <person name="Barry K."/>
            <person name="Hainaut M."/>
            <person name="Henrissat B."/>
            <person name="Johnson J."/>
            <person name="Kuo A."/>
            <person name="Lim J.H.P."/>
            <person name="Lipzen A."/>
            <person name="Nolan M."/>
            <person name="Ohm R.A."/>
            <person name="Tamas L."/>
            <person name="Grigoriev I.V."/>
            <person name="Spatafora J.W."/>
            <person name="Nagy L.G."/>
            <person name="Kovacs G.M."/>
        </authorList>
    </citation>
    <scope>NUCLEOTIDE SEQUENCE [LARGE SCALE GENOMIC DNA]</scope>
    <source>
        <strain evidence="8 9">DSE2036</strain>
    </source>
</reference>
<evidence type="ECO:0000256" key="6">
    <source>
        <dbReference type="SAM" id="MobiDB-lite"/>
    </source>
</evidence>
<dbReference type="Proteomes" id="UP000244855">
    <property type="component" value="Unassembled WGS sequence"/>
</dbReference>
<evidence type="ECO:0000256" key="1">
    <source>
        <dbReference type="ARBA" id="ARBA00000885"/>
    </source>
</evidence>
<feature type="compositionally biased region" description="Basic and acidic residues" evidence="6">
    <location>
        <begin position="273"/>
        <end position="283"/>
    </location>
</feature>
<evidence type="ECO:0000256" key="4">
    <source>
        <dbReference type="ARBA" id="ARBA00022786"/>
    </source>
</evidence>
<feature type="compositionally biased region" description="Basic and acidic residues" evidence="6">
    <location>
        <begin position="322"/>
        <end position="332"/>
    </location>
</feature>
<proteinExistence type="predicted"/>
<evidence type="ECO:0000313" key="9">
    <source>
        <dbReference type="Proteomes" id="UP000244855"/>
    </source>
</evidence>
<keyword evidence="4 5" id="KW-0833">Ubl conjugation pathway</keyword>
<feature type="region of interest" description="Disordered" evidence="6">
    <location>
        <begin position="491"/>
        <end position="518"/>
    </location>
</feature>
<evidence type="ECO:0000256" key="3">
    <source>
        <dbReference type="ARBA" id="ARBA00022679"/>
    </source>
</evidence>